<proteinExistence type="inferred from homology"/>
<dbReference type="PANTHER" id="PTHR40079">
    <property type="entry name" value="MANNAN ENDO-1,4-BETA-MANNOSIDASE E-RELATED"/>
    <property type="match status" value="1"/>
</dbReference>
<evidence type="ECO:0000256" key="5">
    <source>
        <dbReference type="SAM" id="MobiDB-lite"/>
    </source>
</evidence>
<feature type="active site" description="Proton donor" evidence="4">
    <location>
        <position position="225"/>
    </location>
</feature>
<feature type="domain" description="GH26" evidence="6">
    <location>
        <begin position="56"/>
        <end position="466"/>
    </location>
</feature>
<evidence type="ECO:0000256" key="3">
    <source>
        <dbReference type="ARBA" id="ARBA00023295"/>
    </source>
</evidence>
<organism evidence="7 8">
    <name type="scientific">Blyttiomyces helicus</name>
    <dbReference type="NCBI Taxonomy" id="388810"/>
    <lineage>
        <taxon>Eukaryota</taxon>
        <taxon>Fungi</taxon>
        <taxon>Fungi incertae sedis</taxon>
        <taxon>Chytridiomycota</taxon>
        <taxon>Chytridiomycota incertae sedis</taxon>
        <taxon>Chytridiomycetes</taxon>
        <taxon>Chytridiomycetes incertae sedis</taxon>
        <taxon>Blyttiomyces</taxon>
    </lineage>
</organism>
<dbReference type="InterPro" id="IPR017853">
    <property type="entry name" value="GH"/>
</dbReference>
<protein>
    <submittedName>
        <fullName evidence="7">Glycoside hydrolase superfamily</fullName>
    </submittedName>
</protein>
<sequence length="466" mass="51609">MPTTFFESLLFDTVASVNALAAWHSGRGFIATTVVRPRNKLQTTLLIPPLALNVVAGTALLATGTAALAPLEPASGVLFGAWLDNQNHDTPTLFNSRSPNNFLSPRADQQFITRSKKLTPMLSCTLRYEGGGEEQDSVIREDAGTVVGMNVQQSSDDQCHESSRIPLTPLPSQQQVNPNNEKNISNPNGFDVYTNIRDSDIADFASRMSNLTNSGYRILLRLAPEFNGNWNLWGQRPVHFLDLWKRVFTAVKNAPGVSDDNFAFIWSPNIAFGSPWGGRENAPFNLPAGISTWNDTMKVLANAADANEFRALDTNNDGIFDGKDDPYKPYWPGAEFVDWVGASMYYKGPDNPRSGLYFVNEVPGPNAFTNLLADQPPENTEDNSFDIYALYAAAYSKPFIISETGAAYHEWNSTAAVNGIESPLPPSSFLNTKLEVKQAWWRQYITNATFFETYPLIKAICLFEFQ</sequence>
<reference evidence="8" key="1">
    <citation type="journal article" date="2018" name="Nat. Microbiol.">
        <title>Leveraging single-cell genomics to expand the fungal tree of life.</title>
        <authorList>
            <person name="Ahrendt S.R."/>
            <person name="Quandt C.A."/>
            <person name="Ciobanu D."/>
            <person name="Clum A."/>
            <person name="Salamov A."/>
            <person name="Andreopoulos B."/>
            <person name="Cheng J.F."/>
            <person name="Woyke T."/>
            <person name="Pelin A."/>
            <person name="Henrissat B."/>
            <person name="Reynolds N.K."/>
            <person name="Benny G.L."/>
            <person name="Smith M.E."/>
            <person name="James T.Y."/>
            <person name="Grigoriev I.V."/>
        </authorList>
    </citation>
    <scope>NUCLEOTIDE SEQUENCE [LARGE SCALE GENOMIC DNA]</scope>
</reference>
<keyword evidence="2 4" id="KW-0378">Hydrolase</keyword>
<feature type="compositionally biased region" description="Low complexity" evidence="5">
    <location>
        <begin position="177"/>
        <end position="188"/>
    </location>
</feature>
<dbReference type="GO" id="GO:0006080">
    <property type="term" value="P:substituted mannan metabolic process"/>
    <property type="evidence" value="ECO:0007669"/>
    <property type="project" value="InterPro"/>
</dbReference>
<dbReference type="Proteomes" id="UP000269721">
    <property type="component" value="Unassembled WGS sequence"/>
</dbReference>
<gene>
    <name evidence="7" type="ORF">BDK51DRAFT_31368</name>
</gene>
<evidence type="ECO:0000313" key="8">
    <source>
        <dbReference type="Proteomes" id="UP000269721"/>
    </source>
</evidence>
<feature type="non-terminal residue" evidence="7">
    <location>
        <position position="466"/>
    </location>
</feature>
<dbReference type="AlphaFoldDB" id="A0A4P9WHX6"/>
<evidence type="ECO:0000259" key="6">
    <source>
        <dbReference type="PROSITE" id="PS51764"/>
    </source>
</evidence>
<dbReference type="PROSITE" id="PS51764">
    <property type="entry name" value="GH26"/>
    <property type="match status" value="1"/>
</dbReference>
<name>A0A4P9WHX6_9FUNG</name>
<keyword evidence="8" id="KW-1185">Reference proteome</keyword>
<dbReference type="SUPFAM" id="SSF51445">
    <property type="entry name" value="(Trans)glycosidases"/>
    <property type="match status" value="1"/>
</dbReference>
<dbReference type="InterPro" id="IPR000805">
    <property type="entry name" value="Glyco_hydro_26"/>
</dbReference>
<dbReference type="PANTHER" id="PTHR40079:SF4">
    <property type="entry name" value="GH26 DOMAIN-CONTAINING PROTEIN-RELATED"/>
    <property type="match status" value="1"/>
</dbReference>
<feature type="active site" description="Nucleophile" evidence="4">
    <location>
        <position position="403"/>
    </location>
</feature>
<evidence type="ECO:0000256" key="4">
    <source>
        <dbReference type="PROSITE-ProRule" id="PRU01100"/>
    </source>
</evidence>
<feature type="region of interest" description="Disordered" evidence="5">
    <location>
        <begin position="168"/>
        <end position="188"/>
    </location>
</feature>
<dbReference type="EMBL" id="KZ995417">
    <property type="protein sequence ID" value="RKO90720.1"/>
    <property type="molecule type" value="Genomic_DNA"/>
</dbReference>
<evidence type="ECO:0000313" key="7">
    <source>
        <dbReference type="EMBL" id="RKO90720.1"/>
    </source>
</evidence>
<dbReference type="GO" id="GO:0016985">
    <property type="term" value="F:mannan endo-1,4-beta-mannosidase activity"/>
    <property type="evidence" value="ECO:0007669"/>
    <property type="project" value="InterPro"/>
</dbReference>
<dbReference type="Gene3D" id="3.20.20.80">
    <property type="entry name" value="Glycosidases"/>
    <property type="match status" value="1"/>
</dbReference>
<dbReference type="InterPro" id="IPR022790">
    <property type="entry name" value="GH26_dom"/>
</dbReference>
<dbReference type="OrthoDB" id="428177at2759"/>
<evidence type="ECO:0000256" key="2">
    <source>
        <dbReference type="ARBA" id="ARBA00022801"/>
    </source>
</evidence>
<accession>A0A4P9WHX6</accession>
<dbReference type="Pfam" id="PF02156">
    <property type="entry name" value="Glyco_hydro_26"/>
    <property type="match status" value="1"/>
</dbReference>
<comment type="similarity">
    <text evidence="1 4">Belongs to the glycosyl hydrolase 26 family.</text>
</comment>
<keyword evidence="3 4" id="KW-0326">Glycosidase</keyword>
<evidence type="ECO:0000256" key="1">
    <source>
        <dbReference type="ARBA" id="ARBA00007754"/>
    </source>
</evidence>